<keyword evidence="3" id="KW-0735">Signal-anchor</keyword>
<feature type="compositionally biased region" description="Polar residues" evidence="5">
    <location>
        <begin position="57"/>
        <end position="76"/>
    </location>
</feature>
<keyword evidence="9" id="KW-1185">Reference proteome</keyword>
<evidence type="ECO:0000313" key="8">
    <source>
        <dbReference type="EMBL" id="KAL2634266.1"/>
    </source>
</evidence>
<name>A0ABD1YUM4_9MARC</name>
<keyword evidence="6" id="KW-0472">Membrane</keyword>
<dbReference type="PANTHER" id="PTHR11062">
    <property type="entry name" value="EXOSTOSIN HEPARAN SULFATE GLYCOSYLTRANSFERASE -RELATED"/>
    <property type="match status" value="1"/>
</dbReference>
<comment type="similarity">
    <text evidence="2">Belongs to the glycosyltransferase 47 family.</text>
</comment>
<keyword evidence="4" id="KW-0333">Golgi apparatus</keyword>
<feature type="transmembrane region" description="Helical" evidence="6">
    <location>
        <begin position="12"/>
        <end position="33"/>
    </location>
</feature>
<feature type="compositionally biased region" description="Polar residues" evidence="5">
    <location>
        <begin position="87"/>
        <end position="103"/>
    </location>
</feature>
<gene>
    <name evidence="8" type="ORF">R1flu_005745</name>
</gene>
<evidence type="ECO:0000256" key="3">
    <source>
        <dbReference type="ARBA" id="ARBA00022968"/>
    </source>
</evidence>
<comment type="caution">
    <text evidence="8">The sequence shown here is derived from an EMBL/GenBank/DDBJ whole genome shotgun (WGS) entry which is preliminary data.</text>
</comment>
<dbReference type="AlphaFoldDB" id="A0ABD1YUM4"/>
<evidence type="ECO:0000256" key="2">
    <source>
        <dbReference type="ARBA" id="ARBA00010271"/>
    </source>
</evidence>
<organism evidence="8 9">
    <name type="scientific">Riccia fluitans</name>
    <dbReference type="NCBI Taxonomy" id="41844"/>
    <lineage>
        <taxon>Eukaryota</taxon>
        <taxon>Viridiplantae</taxon>
        <taxon>Streptophyta</taxon>
        <taxon>Embryophyta</taxon>
        <taxon>Marchantiophyta</taxon>
        <taxon>Marchantiopsida</taxon>
        <taxon>Marchantiidae</taxon>
        <taxon>Marchantiales</taxon>
        <taxon>Ricciaceae</taxon>
        <taxon>Riccia</taxon>
    </lineage>
</organism>
<evidence type="ECO:0000256" key="4">
    <source>
        <dbReference type="ARBA" id="ARBA00023034"/>
    </source>
</evidence>
<feature type="domain" description="Exostosin GT47" evidence="7">
    <location>
        <begin position="179"/>
        <end position="461"/>
    </location>
</feature>
<evidence type="ECO:0000256" key="6">
    <source>
        <dbReference type="SAM" id="Phobius"/>
    </source>
</evidence>
<protein>
    <recommendedName>
        <fullName evidence="7">Exostosin GT47 domain-containing protein</fullName>
    </recommendedName>
</protein>
<keyword evidence="6" id="KW-1133">Transmembrane helix</keyword>
<dbReference type="EMBL" id="JBHFFA010000003">
    <property type="protein sequence ID" value="KAL2634266.1"/>
    <property type="molecule type" value="Genomic_DNA"/>
</dbReference>
<sequence>MINRRGTLCAGRWTIVVVVLLLGSFITFDSYTYRLLSTLSQSPVSLAFLTTSSSYHSDSKELQSSNASSPENVNESNPHRLQPQVAARNSNRGDPQNVNGSEQDNLKENDEKAELSQLQLTSTRRVELDLWQARAALKRIALEDNDERGEENEQLSNGDPHGKAYRNAALFRQSYMEMEDRFKIYIYQEGEEPLVHDGPCKEIYAVEGRFIQELQDRNPFVTSDPEEAHVFFLPFSVAMMVTYLYTQNSGDMSPLLKFVQDYVHLISHKYPYWNKSEGADHFMLSCHDWGPYVTRVDNNLYSKSIRVLCNANTSEGFIPYKDASLPEINLVGGEVPTVLGGFPVAARKYLAFFAGADHGPVRPYVFKHWEGKNTNVVVHRRVPVAAGLTYHEYMKSSKFCLCPGGYEVNSPRLVEAIYNDCIPVIIADKFVLPFSDVLDWSRFSLQILEADIPKLKEILEAVSEETLIELQNRVKQVRKHFLLNKPPERYDVFHMILHSVWLRRLNIRLLR</sequence>
<dbReference type="InterPro" id="IPR040911">
    <property type="entry name" value="Exostosin_GT47"/>
</dbReference>
<dbReference type="Proteomes" id="UP001605036">
    <property type="component" value="Unassembled WGS sequence"/>
</dbReference>
<proteinExistence type="inferred from homology"/>
<accession>A0ABD1YUM4</accession>
<evidence type="ECO:0000256" key="1">
    <source>
        <dbReference type="ARBA" id="ARBA00004323"/>
    </source>
</evidence>
<feature type="region of interest" description="Disordered" evidence="5">
    <location>
        <begin position="57"/>
        <end position="115"/>
    </location>
</feature>
<evidence type="ECO:0000256" key="5">
    <source>
        <dbReference type="SAM" id="MobiDB-lite"/>
    </source>
</evidence>
<reference evidence="8 9" key="1">
    <citation type="submission" date="2024-09" db="EMBL/GenBank/DDBJ databases">
        <title>Chromosome-scale assembly of Riccia fluitans.</title>
        <authorList>
            <person name="Paukszto L."/>
            <person name="Sawicki J."/>
            <person name="Karawczyk K."/>
            <person name="Piernik-Szablinska J."/>
            <person name="Szczecinska M."/>
            <person name="Mazdziarz M."/>
        </authorList>
    </citation>
    <scope>NUCLEOTIDE SEQUENCE [LARGE SCALE GENOMIC DNA]</scope>
    <source>
        <strain evidence="8">Rf_01</strain>
        <tissue evidence="8">Aerial parts of the thallus</tissue>
    </source>
</reference>
<evidence type="ECO:0000313" key="9">
    <source>
        <dbReference type="Proteomes" id="UP001605036"/>
    </source>
</evidence>
<dbReference type="GO" id="GO:0000139">
    <property type="term" value="C:Golgi membrane"/>
    <property type="evidence" value="ECO:0007669"/>
    <property type="project" value="UniProtKB-SubCell"/>
</dbReference>
<feature type="compositionally biased region" description="Basic and acidic residues" evidence="5">
    <location>
        <begin position="104"/>
        <end position="114"/>
    </location>
</feature>
<evidence type="ECO:0000259" key="7">
    <source>
        <dbReference type="Pfam" id="PF03016"/>
    </source>
</evidence>
<dbReference type="Pfam" id="PF03016">
    <property type="entry name" value="Exostosin_GT47"/>
    <property type="match status" value="1"/>
</dbReference>
<dbReference type="InterPro" id="IPR004263">
    <property type="entry name" value="Exostosin"/>
</dbReference>
<dbReference type="PANTHER" id="PTHR11062:SF337">
    <property type="entry name" value="OS04G0109900 PROTEIN"/>
    <property type="match status" value="1"/>
</dbReference>
<comment type="subcellular location">
    <subcellularLocation>
        <location evidence="1">Golgi apparatus membrane</location>
        <topology evidence="1">Single-pass type II membrane protein</topology>
    </subcellularLocation>
</comment>
<keyword evidence="6" id="KW-0812">Transmembrane</keyword>